<dbReference type="VEuPathDB" id="FungiDB:FOIG_08723"/>
<dbReference type="VEuPathDB" id="FungiDB:FOXG_20182"/>
<feature type="chain" id="PRO_5013749633" evidence="1">
    <location>
        <begin position="22"/>
        <end position="370"/>
    </location>
</feature>
<dbReference type="VEuPathDB" id="FungiDB:FOXG_14508"/>
<evidence type="ECO:0000313" key="2">
    <source>
        <dbReference type="EMBL" id="SCO91971.1"/>
    </source>
</evidence>
<dbReference type="VEuPathDB" id="FungiDB:HZS61_004679"/>
<dbReference type="VEuPathDB" id="FungiDB:FOZG_14179"/>
<dbReference type="VEuPathDB" id="FungiDB:FOC4_g10003754"/>
<proteinExistence type="predicted"/>
<gene>
    <name evidence="2" type="ORF">FRV6_16099</name>
</gene>
<keyword evidence="1" id="KW-0732">Signal</keyword>
<organism evidence="2 3">
    <name type="scientific">Fusarium oxysporum</name>
    <name type="common">Fusarium vascular wilt</name>
    <dbReference type="NCBI Taxonomy" id="5507"/>
    <lineage>
        <taxon>Eukaryota</taxon>
        <taxon>Fungi</taxon>
        <taxon>Dikarya</taxon>
        <taxon>Ascomycota</taxon>
        <taxon>Pezizomycotina</taxon>
        <taxon>Sordariomycetes</taxon>
        <taxon>Hypocreomycetidae</taxon>
        <taxon>Hypocreales</taxon>
        <taxon>Nectriaceae</taxon>
        <taxon>Fusarium</taxon>
        <taxon>Fusarium oxysporum species complex</taxon>
    </lineage>
</organism>
<evidence type="ECO:0000256" key="1">
    <source>
        <dbReference type="SAM" id="SignalP"/>
    </source>
</evidence>
<reference evidence="3" key="1">
    <citation type="submission" date="2016-09" db="EMBL/GenBank/DDBJ databases">
        <authorList>
            <person name="Guldener U."/>
        </authorList>
    </citation>
    <scope>NUCLEOTIDE SEQUENCE [LARGE SCALE GENOMIC DNA]</scope>
    <source>
        <strain evidence="3">V64-1</strain>
    </source>
</reference>
<dbReference type="AlphaFoldDB" id="A0A2H3U1W7"/>
<protein>
    <submittedName>
        <fullName evidence="2">Uncharacterized protein</fullName>
    </submittedName>
</protein>
<dbReference type="VEuPathDB" id="FungiDB:FOC1_g10003179"/>
<feature type="signal peptide" evidence="1">
    <location>
        <begin position="1"/>
        <end position="21"/>
    </location>
</feature>
<dbReference type="Proteomes" id="UP000219369">
    <property type="component" value="Unassembled WGS sequence"/>
</dbReference>
<dbReference type="OrthoDB" id="5076612at2759"/>
<sequence>MASLIASAASTLLVKFGTGLAGKASGWVFQEGLAAVTGGTDTEKVRQDIANSTSDSLLQLRKDGLRTYITDIETYYSTIGDIMQEAFQLPDRNLTDADRVRQAQGLQKRLDNRLRACSKDVPGYLDQISNFLNEQGSNTFLQQTAQQALDQSDDFLGYYSKTKVMALNYWIISLLQMAHDTPQVNFEEGSFTIDRHKANVLAQEQNFQDTVGEETIALAEGVINDPTDAQALIWRTAAGTYIEAPNVTQEDFDPMQGCPVLLEPSDRLGYPLCVGGSQYGLDTRWTTATLGESLCRRLIKPRSPGEARLSFRFLSSGAYKNGSYVVDIPTEFERRLDYADSLYGEDRNQFFNVTLGEEKFWGLYNISQDP</sequence>
<dbReference type="VEuPathDB" id="FungiDB:HZS61_004678"/>
<evidence type="ECO:0000313" key="3">
    <source>
        <dbReference type="Proteomes" id="UP000219369"/>
    </source>
</evidence>
<dbReference type="VEuPathDB" id="FungiDB:FOMG_09208"/>
<dbReference type="EMBL" id="FMJY01000010">
    <property type="protein sequence ID" value="SCO91971.1"/>
    <property type="molecule type" value="Genomic_DNA"/>
</dbReference>
<accession>A0A2H3U1W7</accession>
<name>A0A2H3U1W7_FUSOX</name>